<reference evidence="7 8" key="1">
    <citation type="submission" date="2014-02" db="EMBL/GenBank/DDBJ databases">
        <title>The Genome Sequence of Trichophyton rubrum (morphotype soudanense) CBS 452.61.</title>
        <authorList>
            <consortium name="The Broad Institute Genomics Platform"/>
            <person name="Cuomo C.A."/>
            <person name="White T.C."/>
            <person name="Graser Y."/>
            <person name="Martinez-Rossi N."/>
            <person name="Heitman J."/>
            <person name="Young S.K."/>
            <person name="Zeng Q."/>
            <person name="Gargeya S."/>
            <person name="Abouelleil A."/>
            <person name="Alvarado L."/>
            <person name="Chapman S.B."/>
            <person name="Gainer-Dewar J."/>
            <person name="Goldberg J."/>
            <person name="Griggs A."/>
            <person name="Gujja S."/>
            <person name="Hansen M."/>
            <person name="Howarth C."/>
            <person name="Imamovic A."/>
            <person name="Larimer J."/>
            <person name="Martinez D."/>
            <person name="Murphy C."/>
            <person name="Pearson M.D."/>
            <person name="Persinoti G."/>
            <person name="Poon T."/>
            <person name="Priest M."/>
            <person name="Roberts A.D."/>
            <person name="Saif S."/>
            <person name="Shea T.D."/>
            <person name="Sykes S.N."/>
            <person name="Wortman J."/>
            <person name="Nusbaum C."/>
            <person name="Birren B."/>
        </authorList>
    </citation>
    <scope>NUCLEOTIDE SEQUENCE [LARGE SCALE GENOMIC DNA]</scope>
    <source>
        <strain evidence="7 8">CBS 452.61</strain>
    </source>
</reference>
<dbReference type="GO" id="GO:0006749">
    <property type="term" value="P:glutathione metabolic process"/>
    <property type="evidence" value="ECO:0007669"/>
    <property type="project" value="TreeGrafter"/>
</dbReference>
<dbReference type="EC" id="2.5.1.18" evidence="1"/>
<gene>
    <name evidence="7" type="ORF">H105_08003</name>
</gene>
<dbReference type="SFLD" id="SFLDS00019">
    <property type="entry name" value="Glutathione_Transferase_(cytos"/>
    <property type="match status" value="1"/>
</dbReference>
<dbReference type="Gene3D" id="1.20.1050.10">
    <property type="match status" value="1"/>
</dbReference>
<dbReference type="InterPro" id="IPR004045">
    <property type="entry name" value="Glutathione_S-Trfase_N"/>
</dbReference>
<dbReference type="SUPFAM" id="SSF52833">
    <property type="entry name" value="Thioredoxin-like"/>
    <property type="match status" value="1"/>
</dbReference>
<dbReference type="Pfam" id="PF00043">
    <property type="entry name" value="GST_C"/>
    <property type="match status" value="1"/>
</dbReference>
<dbReference type="PROSITE" id="PS50405">
    <property type="entry name" value="GST_CTER"/>
    <property type="match status" value="1"/>
</dbReference>
<name>A0A022XFU9_TRISD</name>
<keyword evidence="8" id="KW-1185">Reference proteome</keyword>
<dbReference type="Pfam" id="PF02798">
    <property type="entry name" value="GST_N"/>
    <property type="match status" value="1"/>
</dbReference>
<evidence type="ECO:0000256" key="4">
    <source>
        <dbReference type="RuleBase" id="RU003494"/>
    </source>
</evidence>
<evidence type="ECO:0000256" key="2">
    <source>
        <dbReference type="ARBA" id="ARBA00022679"/>
    </source>
</evidence>
<feature type="domain" description="GST C-terminal" evidence="6">
    <location>
        <begin position="89"/>
        <end position="215"/>
    </location>
</feature>
<dbReference type="SFLD" id="SFLDG01154">
    <property type="entry name" value="Main.5:_Phi-like"/>
    <property type="match status" value="1"/>
</dbReference>
<dbReference type="Proteomes" id="UP000023623">
    <property type="component" value="Unassembled WGS sequence"/>
</dbReference>
<dbReference type="PANTHER" id="PTHR43900:SF3">
    <property type="entry name" value="GLUTATHIONE S-TRANSFERASE RHO"/>
    <property type="match status" value="1"/>
</dbReference>
<proteinExistence type="inferred from homology"/>
<evidence type="ECO:0000313" key="8">
    <source>
        <dbReference type="Proteomes" id="UP000023623"/>
    </source>
</evidence>
<dbReference type="CDD" id="cd03053">
    <property type="entry name" value="GST_N_Phi"/>
    <property type="match status" value="1"/>
</dbReference>
<dbReference type="InterPro" id="IPR040079">
    <property type="entry name" value="Glutathione_S-Trfase"/>
</dbReference>
<dbReference type="InterPro" id="IPR010987">
    <property type="entry name" value="Glutathione-S-Trfase_C-like"/>
</dbReference>
<accession>A0A022XFU9</accession>
<comment type="catalytic activity">
    <reaction evidence="3">
        <text>RX + glutathione = an S-substituted glutathione + a halide anion + H(+)</text>
        <dbReference type="Rhea" id="RHEA:16437"/>
        <dbReference type="ChEBI" id="CHEBI:15378"/>
        <dbReference type="ChEBI" id="CHEBI:16042"/>
        <dbReference type="ChEBI" id="CHEBI:17792"/>
        <dbReference type="ChEBI" id="CHEBI:57925"/>
        <dbReference type="ChEBI" id="CHEBI:90779"/>
        <dbReference type="EC" id="2.5.1.18"/>
    </reaction>
</comment>
<comment type="similarity">
    <text evidence="4">Belongs to the GST superfamily.</text>
</comment>
<evidence type="ECO:0000313" key="7">
    <source>
        <dbReference type="EMBL" id="EZF69552.1"/>
    </source>
</evidence>
<protein>
    <recommendedName>
        <fullName evidence="1">glutathione transferase</fullName>
        <ecNumber evidence="1">2.5.1.18</ecNumber>
    </recommendedName>
</protein>
<organism evidence="7 8">
    <name type="scientific">Trichophyton soudanense CBS 452.61</name>
    <dbReference type="NCBI Taxonomy" id="1215331"/>
    <lineage>
        <taxon>Eukaryota</taxon>
        <taxon>Fungi</taxon>
        <taxon>Dikarya</taxon>
        <taxon>Ascomycota</taxon>
        <taxon>Pezizomycotina</taxon>
        <taxon>Eurotiomycetes</taxon>
        <taxon>Eurotiomycetidae</taxon>
        <taxon>Onygenales</taxon>
        <taxon>Arthrodermataceae</taxon>
        <taxon>Trichophyton</taxon>
    </lineage>
</organism>
<dbReference type="EMBL" id="KK208930">
    <property type="protein sequence ID" value="EZF69552.1"/>
    <property type="molecule type" value="Genomic_DNA"/>
</dbReference>
<evidence type="ECO:0000256" key="1">
    <source>
        <dbReference type="ARBA" id="ARBA00012452"/>
    </source>
</evidence>
<evidence type="ECO:0000256" key="3">
    <source>
        <dbReference type="ARBA" id="ARBA00047960"/>
    </source>
</evidence>
<evidence type="ECO:0000259" key="6">
    <source>
        <dbReference type="PROSITE" id="PS50405"/>
    </source>
</evidence>
<dbReference type="FunFam" id="3.40.30.10:FF:000016">
    <property type="entry name" value="Glutathione S-transferase F2"/>
    <property type="match status" value="1"/>
</dbReference>
<evidence type="ECO:0000259" key="5">
    <source>
        <dbReference type="PROSITE" id="PS50404"/>
    </source>
</evidence>
<dbReference type="Gene3D" id="3.40.30.10">
    <property type="entry name" value="Glutaredoxin"/>
    <property type="match status" value="1"/>
</dbReference>
<dbReference type="OrthoDB" id="249703at2759"/>
<dbReference type="InterPro" id="IPR036249">
    <property type="entry name" value="Thioredoxin-like_sf"/>
</dbReference>
<dbReference type="HOGENOM" id="CLU_011226_5_1_1"/>
<keyword evidence="2" id="KW-0808">Transferase</keyword>
<dbReference type="AlphaFoldDB" id="A0A022XFU9"/>
<dbReference type="PROSITE" id="PS50404">
    <property type="entry name" value="GST_NTER"/>
    <property type="match status" value="1"/>
</dbReference>
<dbReference type="InterPro" id="IPR036282">
    <property type="entry name" value="Glutathione-S-Trfase_C_sf"/>
</dbReference>
<feature type="domain" description="GST N-terminal" evidence="5">
    <location>
        <begin position="1"/>
        <end position="82"/>
    </location>
</feature>
<dbReference type="PANTHER" id="PTHR43900">
    <property type="entry name" value="GLUTATHIONE S-TRANSFERASE RHO"/>
    <property type="match status" value="1"/>
</dbReference>
<dbReference type="SUPFAM" id="SSF47616">
    <property type="entry name" value="GST C-terminal domain-like"/>
    <property type="match status" value="1"/>
</dbReference>
<dbReference type="InterPro" id="IPR004046">
    <property type="entry name" value="GST_C"/>
</dbReference>
<sequence>MVLKLYGFSPSTNTQRVVLVLNELNVPFEYVTVDLSKGEHKGEEYMKIQPFGCVPCIDDDGFVLYESRAICHYIIAKYASQGTELVPTELKANALYTQGLSLEVGSFEAAAAPFVYEKLFKPYQGLSPDEHSVKLYESNLMNCLDGYERILSKQKYIGGNVLTLADLYHLPYLNLLPKVGFNAIDDKPAVSRWAKEILARPSWQSLLANDIKGTA</sequence>
<dbReference type="SFLD" id="SFLDG00358">
    <property type="entry name" value="Main_(cytGST)"/>
    <property type="match status" value="1"/>
</dbReference>
<dbReference type="GO" id="GO:0004364">
    <property type="term" value="F:glutathione transferase activity"/>
    <property type="evidence" value="ECO:0007669"/>
    <property type="project" value="UniProtKB-EC"/>
</dbReference>
<dbReference type="GO" id="GO:0005737">
    <property type="term" value="C:cytoplasm"/>
    <property type="evidence" value="ECO:0007669"/>
    <property type="project" value="TreeGrafter"/>
</dbReference>
<dbReference type="GO" id="GO:0043295">
    <property type="term" value="F:glutathione binding"/>
    <property type="evidence" value="ECO:0007669"/>
    <property type="project" value="TreeGrafter"/>
</dbReference>